<keyword evidence="2" id="KW-1133">Transmembrane helix</keyword>
<feature type="transmembrane region" description="Helical" evidence="2">
    <location>
        <begin position="42"/>
        <end position="64"/>
    </location>
</feature>
<gene>
    <name evidence="3" type="ORF">GM51_22470</name>
</gene>
<dbReference type="Pfam" id="PF11239">
    <property type="entry name" value="DUF3040"/>
    <property type="match status" value="1"/>
</dbReference>
<evidence type="ECO:0008006" key="4">
    <source>
        <dbReference type="Google" id="ProtNLM"/>
    </source>
</evidence>
<evidence type="ECO:0000313" key="3">
    <source>
        <dbReference type="EMBL" id="KGA11609.1"/>
    </source>
</evidence>
<organism evidence="3">
    <name type="scientific">freshwater metagenome</name>
    <dbReference type="NCBI Taxonomy" id="449393"/>
    <lineage>
        <taxon>unclassified sequences</taxon>
        <taxon>metagenomes</taxon>
        <taxon>ecological metagenomes</taxon>
    </lineage>
</organism>
<feature type="region of interest" description="Disordered" evidence="1">
    <location>
        <begin position="90"/>
        <end position="122"/>
    </location>
</feature>
<sequence>MALSDHEQALLEQMERALASEDPKFASALRVPMVSRAAPRSIGVAVLGVVTGIGILIAAVTLAIPALGVLGFLAIVAGFYFAQLGTKAAAGVKDPTSSTKPAPSGGFMQGLEDRWDRRQDNG</sequence>
<dbReference type="InterPro" id="IPR021401">
    <property type="entry name" value="DUF3040"/>
</dbReference>
<name>A0A094PPL9_9ZZZZ</name>
<dbReference type="EMBL" id="JNSL01000233">
    <property type="protein sequence ID" value="KGA11609.1"/>
    <property type="molecule type" value="Genomic_DNA"/>
</dbReference>
<proteinExistence type="predicted"/>
<keyword evidence="2" id="KW-0812">Transmembrane</keyword>
<protein>
    <recommendedName>
        <fullName evidence="4">DUF3040 domain-containing protein</fullName>
    </recommendedName>
</protein>
<keyword evidence="2" id="KW-0472">Membrane</keyword>
<dbReference type="AlphaFoldDB" id="A0A094PPL9"/>
<evidence type="ECO:0000256" key="1">
    <source>
        <dbReference type="SAM" id="MobiDB-lite"/>
    </source>
</evidence>
<feature type="transmembrane region" description="Helical" evidence="2">
    <location>
        <begin position="70"/>
        <end position="90"/>
    </location>
</feature>
<evidence type="ECO:0000256" key="2">
    <source>
        <dbReference type="SAM" id="Phobius"/>
    </source>
</evidence>
<reference evidence="3" key="1">
    <citation type="submission" date="2014-06" db="EMBL/GenBank/DDBJ databases">
        <title>Key roles for freshwater Actinobacteria revealed by deep metagenomic sequencing.</title>
        <authorList>
            <person name="Ghai R."/>
            <person name="Mizuno C.M."/>
            <person name="Picazo A."/>
            <person name="Camacho A."/>
            <person name="Rodriguez-Valera F."/>
        </authorList>
    </citation>
    <scope>NUCLEOTIDE SEQUENCE</scope>
</reference>
<feature type="compositionally biased region" description="Basic and acidic residues" evidence="1">
    <location>
        <begin position="111"/>
        <end position="122"/>
    </location>
</feature>
<comment type="caution">
    <text evidence="3">The sequence shown here is derived from an EMBL/GenBank/DDBJ whole genome shotgun (WGS) entry which is preliminary data.</text>
</comment>
<accession>A0A094PPL9</accession>